<dbReference type="InterPro" id="IPR001867">
    <property type="entry name" value="OmpR/PhoB-type_DNA-bd"/>
</dbReference>
<dbReference type="PRINTS" id="PR00364">
    <property type="entry name" value="DISEASERSIST"/>
</dbReference>
<dbReference type="CDD" id="cd15831">
    <property type="entry name" value="BTAD"/>
    <property type="match status" value="1"/>
</dbReference>
<evidence type="ECO:0000256" key="2">
    <source>
        <dbReference type="ARBA" id="ARBA00023012"/>
    </source>
</evidence>
<keyword evidence="6" id="KW-0802">TPR repeat</keyword>
<dbReference type="InterPro" id="IPR019734">
    <property type="entry name" value="TPR_rpt"/>
</dbReference>
<evidence type="ECO:0000313" key="10">
    <source>
        <dbReference type="Proteomes" id="UP000477722"/>
    </source>
</evidence>
<dbReference type="InterPro" id="IPR016032">
    <property type="entry name" value="Sig_transdc_resp-reg_C-effctor"/>
</dbReference>
<dbReference type="Pfam" id="PF03704">
    <property type="entry name" value="BTAD"/>
    <property type="match status" value="1"/>
</dbReference>
<keyword evidence="3" id="KW-0805">Transcription regulation</keyword>
<keyword evidence="10" id="KW-1185">Reference proteome</keyword>
<dbReference type="AlphaFoldDB" id="A0A6G4WVA9"/>
<dbReference type="InterPro" id="IPR036388">
    <property type="entry name" value="WH-like_DNA-bd_sf"/>
</dbReference>
<evidence type="ECO:0000256" key="1">
    <source>
        <dbReference type="ARBA" id="ARBA00005820"/>
    </source>
</evidence>
<evidence type="ECO:0000256" key="6">
    <source>
        <dbReference type="PROSITE-ProRule" id="PRU00339"/>
    </source>
</evidence>
<evidence type="ECO:0000259" key="8">
    <source>
        <dbReference type="PROSITE" id="PS51755"/>
    </source>
</evidence>
<dbReference type="SMART" id="SM00028">
    <property type="entry name" value="TPR"/>
    <property type="match status" value="3"/>
</dbReference>
<feature type="repeat" description="TPR" evidence="6">
    <location>
        <begin position="868"/>
        <end position="901"/>
    </location>
</feature>
<dbReference type="Gene3D" id="1.10.10.10">
    <property type="entry name" value="Winged helix-like DNA-binding domain superfamily/Winged helix DNA-binding domain"/>
    <property type="match status" value="1"/>
</dbReference>
<accession>A0A6G4WVA9</accession>
<dbReference type="Pfam" id="PF13424">
    <property type="entry name" value="TPR_12"/>
    <property type="match status" value="1"/>
</dbReference>
<dbReference type="SMART" id="SM00862">
    <property type="entry name" value="Trans_reg_C"/>
    <property type="match status" value="1"/>
</dbReference>
<dbReference type="InterPro" id="IPR027417">
    <property type="entry name" value="P-loop_NTPase"/>
</dbReference>
<evidence type="ECO:0000313" key="9">
    <source>
        <dbReference type="EMBL" id="NGO68560.1"/>
    </source>
</evidence>
<gene>
    <name evidence="9" type="ORF">G5C65_09380</name>
</gene>
<dbReference type="Gene3D" id="3.40.50.300">
    <property type="entry name" value="P-loop containing nucleotide triphosphate hydrolases"/>
    <property type="match status" value="1"/>
</dbReference>
<keyword evidence="4 7" id="KW-0238">DNA-binding</keyword>
<dbReference type="PROSITE" id="PS51755">
    <property type="entry name" value="OMPR_PHOB"/>
    <property type="match status" value="1"/>
</dbReference>
<protein>
    <submittedName>
        <fullName evidence="9">Tetratricopeptide repeat protein</fullName>
    </submittedName>
</protein>
<dbReference type="PROSITE" id="PS50005">
    <property type="entry name" value="TPR"/>
    <property type="match status" value="1"/>
</dbReference>
<dbReference type="SUPFAM" id="SSF48452">
    <property type="entry name" value="TPR-like"/>
    <property type="match status" value="3"/>
</dbReference>
<name>A0A6G4WVA9_9ACTN</name>
<reference evidence="9 10" key="1">
    <citation type="submission" date="2020-02" db="EMBL/GenBank/DDBJ databases">
        <title>Whole-genome analyses of novel actinobacteria.</title>
        <authorList>
            <person name="Sahin N."/>
            <person name="Tatar D."/>
        </authorList>
    </citation>
    <scope>NUCLEOTIDE SEQUENCE [LARGE SCALE GENOMIC DNA]</scope>
    <source>
        <strain evidence="9 10">SB3404</strain>
    </source>
</reference>
<dbReference type="GO" id="GO:0003677">
    <property type="term" value="F:DNA binding"/>
    <property type="evidence" value="ECO:0007669"/>
    <property type="project" value="UniProtKB-UniRule"/>
</dbReference>
<keyword evidence="5" id="KW-0804">Transcription</keyword>
<dbReference type="SUPFAM" id="SSF52540">
    <property type="entry name" value="P-loop containing nucleoside triphosphate hydrolases"/>
    <property type="match status" value="1"/>
</dbReference>
<dbReference type="GO" id="GO:0000160">
    <property type="term" value="P:phosphorelay signal transduction system"/>
    <property type="evidence" value="ECO:0007669"/>
    <property type="project" value="UniProtKB-KW"/>
</dbReference>
<dbReference type="Proteomes" id="UP000477722">
    <property type="component" value="Unassembled WGS sequence"/>
</dbReference>
<dbReference type="PANTHER" id="PTHR35807">
    <property type="entry name" value="TRANSCRIPTIONAL REGULATOR REDD-RELATED"/>
    <property type="match status" value="1"/>
</dbReference>
<feature type="domain" description="OmpR/PhoB-type" evidence="8">
    <location>
        <begin position="1"/>
        <end position="100"/>
    </location>
</feature>
<sequence length="918" mass="97764">MPQVEGGGRMIRVEVLGPFAVRRDGVEVPLGPPQQRALLAALVLAEGVPLSAAALAAEIWEGEAPASAVPVIRKYVHHLRRLLGDELTVESSRRGYALTLAPGTLDADTFADAVRAAERARAGGDPDTAGDRLREALALWRGPALSGVTGPGVDRHRTVLDGRHLAARRSLLEVDLELGREQRILPELRSLVDTHPLDEHLRLLLMTALYRDGRQADAIAAYQECRKLLRDELGVDPGPRLRELYGRILHADETLLAAPAASSVPAQLPAPSAAFVGREEELRRMDALSAGGVVVISGMAGVGKTTLALHGAHRIADRFGDGHLYADLHGFGPGGEPTPPGEILDRFLQALGVAPADVPGDLAVRAGLFRTLTTGRRLLILLDNAAGADQVRDLLPGAGPGLTVITSRGTLPTLLARVGARPLVLRPPDDEEALALLVARVGTDRTRAEPVAAREIVARTGGLPLALAVVAARAVAQEHLPLSAIAAELREAHGTLDAFAGADDEVRSVLSWSYRALEPEAARALRVLGAHPGPDVSVAAAASMLALPEPHTRTLLRALVAAALLVEHRPGRFAAHDLVRAFAAGLPWSGDQERREAVHRLLDHCLHTACEAVMAVFTARPRIPLPPALPGVVVSAPSPDAATWFADEYPVLLAAHDLAHRDGFDGHSWRLAWALRDFLSRQGLWHHLQTSQQLGLAAAQRLGDRLAEAHSRRGLALVEANLGRYSAAREQLRRAAEGFEAAGAREFLAETHRFEIWVLDCAGDHEPQLELAERLLEMYPPGTAASYRASALNSVSWSEIRLGRFGPALAHARAALASGEGLGPYSLADTWHTLGSAQAGLGDHEAAELSFTRSAEVYLRVGAHALAAVALRTLGDVHRDAGRYDQADAAYRRALAAAGGSDDPRAAAIIAELAVYRT</sequence>
<dbReference type="InterPro" id="IPR005158">
    <property type="entry name" value="BTAD"/>
</dbReference>
<feature type="DNA-binding region" description="OmpR/PhoB-type" evidence="7">
    <location>
        <begin position="1"/>
        <end position="100"/>
    </location>
</feature>
<dbReference type="Gene3D" id="1.25.40.10">
    <property type="entry name" value="Tetratricopeptide repeat domain"/>
    <property type="match status" value="3"/>
</dbReference>
<comment type="caution">
    <text evidence="9">The sequence shown here is derived from an EMBL/GenBank/DDBJ whole genome shotgun (WGS) entry which is preliminary data.</text>
</comment>
<dbReference type="GO" id="GO:0043531">
    <property type="term" value="F:ADP binding"/>
    <property type="evidence" value="ECO:0007669"/>
    <property type="project" value="InterPro"/>
</dbReference>
<dbReference type="InterPro" id="IPR011990">
    <property type="entry name" value="TPR-like_helical_dom_sf"/>
</dbReference>
<comment type="similarity">
    <text evidence="1">Belongs to the AfsR/DnrI/RedD regulatory family.</text>
</comment>
<evidence type="ECO:0000256" key="5">
    <source>
        <dbReference type="ARBA" id="ARBA00023163"/>
    </source>
</evidence>
<dbReference type="SMART" id="SM01043">
    <property type="entry name" value="BTAD"/>
    <property type="match status" value="1"/>
</dbReference>
<dbReference type="InterPro" id="IPR051677">
    <property type="entry name" value="AfsR-DnrI-RedD_regulator"/>
</dbReference>
<dbReference type="RefSeq" id="WP_165298262.1">
    <property type="nucleotide sequence ID" value="NZ_JAAKZZ010000064.1"/>
</dbReference>
<evidence type="ECO:0000256" key="3">
    <source>
        <dbReference type="ARBA" id="ARBA00023015"/>
    </source>
</evidence>
<proteinExistence type="inferred from homology"/>
<evidence type="ECO:0000256" key="7">
    <source>
        <dbReference type="PROSITE-ProRule" id="PRU01091"/>
    </source>
</evidence>
<keyword evidence="2" id="KW-0902">Two-component regulatory system</keyword>
<dbReference type="GO" id="GO:0006355">
    <property type="term" value="P:regulation of DNA-templated transcription"/>
    <property type="evidence" value="ECO:0007669"/>
    <property type="project" value="InterPro"/>
</dbReference>
<dbReference type="SUPFAM" id="SSF46894">
    <property type="entry name" value="C-terminal effector domain of the bipartite response regulators"/>
    <property type="match status" value="1"/>
</dbReference>
<evidence type="ECO:0000256" key="4">
    <source>
        <dbReference type="ARBA" id="ARBA00023125"/>
    </source>
</evidence>
<organism evidence="9 10">
    <name type="scientific">Streptomyces boncukensis</name>
    <dbReference type="NCBI Taxonomy" id="2711219"/>
    <lineage>
        <taxon>Bacteria</taxon>
        <taxon>Bacillati</taxon>
        <taxon>Actinomycetota</taxon>
        <taxon>Actinomycetes</taxon>
        <taxon>Kitasatosporales</taxon>
        <taxon>Streptomycetaceae</taxon>
        <taxon>Streptomyces</taxon>
    </lineage>
</organism>
<dbReference type="PANTHER" id="PTHR35807:SF1">
    <property type="entry name" value="TRANSCRIPTIONAL REGULATOR REDD"/>
    <property type="match status" value="1"/>
</dbReference>
<dbReference type="EMBL" id="JAAKZZ010000064">
    <property type="protein sequence ID" value="NGO68560.1"/>
    <property type="molecule type" value="Genomic_DNA"/>
</dbReference>